<feature type="compositionally biased region" description="Low complexity" evidence="1">
    <location>
        <begin position="376"/>
        <end position="386"/>
    </location>
</feature>
<gene>
    <name evidence="3" type="ORF">LCOR_10046.1</name>
</gene>
<evidence type="ECO:0000259" key="2">
    <source>
        <dbReference type="Pfam" id="PF17921"/>
    </source>
</evidence>
<reference evidence="3" key="1">
    <citation type="submission" date="2013-08" db="EMBL/GenBank/DDBJ databases">
        <title>Gene expansion shapes genome architecture in the human pathogen Lichtheimia corymbifera: an evolutionary genomics analysis in the ancient terrestrial Mucorales (Mucoromycotina).</title>
        <authorList>
            <person name="Schwartze V.U."/>
            <person name="Winter S."/>
            <person name="Shelest E."/>
            <person name="Marcet-Houben M."/>
            <person name="Horn F."/>
            <person name="Wehner S."/>
            <person name="Hoffmann K."/>
            <person name="Riege K."/>
            <person name="Sammeth M."/>
            <person name="Nowrousian M."/>
            <person name="Valiante V."/>
            <person name="Linde J."/>
            <person name="Jacobsen I.D."/>
            <person name="Marz M."/>
            <person name="Brakhage A.A."/>
            <person name="Gabaldon T."/>
            <person name="Bocker S."/>
            <person name="Voigt K."/>
        </authorList>
    </citation>
    <scope>NUCLEOTIDE SEQUENCE [LARGE SCALE GENOMIC DNA]</scope>
    <source>
        <strain evidence="3">FSU 9682</strain>
    </source>
</reference>
<dbReference type="OrthoDB" id="2499658at2759"/>
<protein>
    <recommendedName>
        <fullName evidence="2">Integrase zinc-binding domain-containing protein</fullName>
    </recommendedName>
</protein>
<sequence length="595" mass="65300">MLPHHHYQQPLDFEHGDTMTASCFYISGDHDNVVDQQHQQRPDALTTTTSYTTDYNINNNNSSSNNNNNWVTMQTPTSLVERGASVSGITTSYHRSSSSSSPVSPHVIDDAVLTEKEMDQFPSVQEFDMIVDGYLNNLSNKKRDKALVDRPRYALIARVLKDPKNTAISTAQFRFWVKKMFQLMPCSDGSELICHDNKPVAMREDMYDILVHAHAVANHGGRDKTSSLVRRRYSWIPKELIARFVRQCPFCIARRNGCSSPPITLLPTAPPDCTADFCARDDDTTTPTVAAATYLPYPSQPPLDIKPLFTESDEFNIGEWTPSNDHQYQQKDEGDRRSCYQQPPPPYPATGFTPSSPITVDDTASPTSSNATELITTSDSSSNNTSPCVIFSTAATGGSFNPSSESNDHGDGGRGDPSTYRYPSEMLPPPCDLSPASHHQCQYDQQAVDPYPDNNTSSMCCYNASSPDTNTEEAAASAAALSAAPQSTVHIVDHPCYGASLDLFSNNPYNMYFAYTASTTTAEPKITIPSTTAYDMNNVPYAASAYDMNLSPSPSSSFSSSSSSCSVPASPAATALYMPQQQHQHQSTLIFPEHY</sequence>
<dbReference type="STRING" id="1263082.A0A068SA99"/>
<proteinExistence type="predicted"/>
<accession>A0A068SA99</accession>
<evidence type="ECO:0000256" key="1">
    <source>
        <dbReference type="SAM" id="MobiDB-lite"/>
    </source>
</evidence>
<feature type="region of interest" description="Disordered" evidence="1">
    <location>
        <begin position="317"/>
        <end position="423"/>
    </location>
</feature>
<dbReference type="Proteomes" id="UP000027586">
    <property type="component" value="Unassembled WGS sequence"/>
</dbReference>
<dbReference type="Gene3D" id="1.10.340.70">
    <property type="match status" value="1"/>
</dbReference>
<feature type="compositionally biased region" description="Low complexity" evidence="1">
    <location>
        <begin position="50"/>
        <end position="69"/>
    </location>
</feature>
<dbReference type="InterPro" id="IPR041588">
    <property type="entry name" value="Integrase_H2C2"/>
</dbReference>
<name>A0A068SA99_9FUNG</name>
<comment type="caution">
    <text evidence="3">The sequence shown here is derived from an EMBL/GenBank/DDBJ whole genome shotgun (WGS) entry which is preliminary data.</text>
</comment>
<keyword evidence="4" id="KW-1185">Reference proteome</keyword>
<evidence type="ECO:0000313" key="3">
    <source>
        <dbReference type="EMBL" id="CDH59219.1"/>
    </source>
</evidence>
<feature type="region of interest" description="Disordered" evidence="1">
    <location>
        <begin position="50"/>
        <end position="71"/>
    </location>
</feature>
<organism evidence="3 4">
    <name type="scientific">Lichtheimia corymbifera JMRC:FSU:9682</name>
    <dbReference type="NCBI Taxonomy" id="1263082"/>
    <lineage>
        <taxon>Eukaryota</taxon>
        <taxon>Fungi</taxon>
        <taxon>Fungi incertae sedis</taxon>
        <taxon>Mucoromycota</taxon>
        <taxon>Mucoromycotina</taxon>
        <taxon>Mucoromycetes</taxon>
        <taxon>Mucorales</taxon>
        <taxon>Lichtheimiaceae</taxon>
        <taxon>Lichtheimia</taxon>
    </lineage>
</organism>
<evidence type="ECO:0000313" key="4">
    <source>
        <dbReference type="Proteomes" id="UP000027586"/>
    </source>
</evidence>
<feature type="domain" description="Integrase zinc-binding" evidence="2">
    <location>
        <begin position="209"/>
        <end position="255"/>
    </location>
</feature>
<dbReference type="EMBL" id="CBTN010000066">
    <property type="protein sequence ID" value="CDH59219.1"/>
    <property type="molecule type" value="Genomic_DNA"/>
</dbReference>
<feature type="compositionally biased region" description="Polar residues" evidence="1">
    <location>
        <begin position="352"/>
        <end position="375"/>
    </location>
</feature>
<feature type="compositionally biased region" description="Polar residues" evidence="1">
    <location>
        <begin position="393"/>
        <end position="405"/>
    </location>
</feature>
<feature type="compositionally biased region" description="Basic and acidic residues" evidence="1">
    <location>
        <begin position="328"/>
        <end position="338"/>
    </location>
</feature>
<dbReference type="VEuPathDB" id="FungiDB:LCOR_10046.1"/>
<dbReference type="AlphaFoldDB" id="A0A068SA99"/>
<dbReference type="Pfam" id="PF17921">
    <property type="entry name" value="Integrase_H2C2"/>
    <property type="match status" value="1"/>
</dbReference>